<evidence type="ECO:0000313" key="1">
    <source>
        <dbReference type="EMBL" id="NUY95600.1"/>
    </source>
</evidence>
<dbReference type="Gene3D" id="3.30.2020.40">
    <property type="entry name" value="Uncharacterised protein PF10387, DUF2442"/>
    <property type="match status" value="1"/>
</dbReference>
<name>A0A7Y6NBS0_9GAMM</name>
<dbReference type="RefSeq" id="WP_069727972.1">
    <property type="nucleotide sequence ID" value="NZ_JABWPE010000002.1"/>
</dbReference>
<accession>A0A7Y6NBS0</accession>
<comment type="caution">
    <text evidence="1">The sequence shown here is derived from an EMBL/GenBank/DDBJ whole genome shotgun (WGS) entry which is preliminary data.</text>
</comment>
<sequence>MTVPKVTIYFSDKFMHVQLEGKEQLEIPLQNFPRLLCGTPEQRNRWELSGSGPGIHWDELNEDIDIPSLYEGRNRDQTNGSK</sequence>
<dbReference type="InterPro" id="IPR018841">
    <property type="entry name" value="DUF2442"/>
</dbReference>
<dbReference type="AlphaFoldDB" id="A0A7Y6NBS0"/>
<dbReference type="EMBL" id="JABWPM010000002">
    <property type="protein sequence ID" value="NUY95600.1"/>
    <property type="molecule type" value="Genomic_DNA"/>
</dbReference>
<proteinExistence type="predicted"/>
<reference evidence="1 2" key="1">
    <citation type="submission" date="2020-05" db="EMBL/GenBank/DDBJ databases">
        <title>Whole Genome Sequences of Enterobacteriales Associated with the International Space Station.</title>
        <authorList>
            <person name="Bharadwaj A."/>
            <person name="Daudu R."/>
            <person name="Singh N."/>
            <person name="Wood J."/>
            <person name="Debieu M."/>
            <person name="Mason C."/>
            <person name="Wang C."/>
            <person name="Venkateswaran K."/>
        </authorList>
    </citation>
    <scope>NUCLEOTIDE SEQUENCE [LARGE SCALE GENOMIC DNA]</scope>
    <source>
        <strain evidence="1 2">IF5SW-B1</strain>
    </source>
</reference>
<dbReference type="Proteomes" id="UP000566985">
    <property type="component" value="Unassembled WGS sequence"/>
</dbReference>
<dbReference type="Pfam" id="PF10387">
    <property type="entry name" value="DUF2442"/>
    <property type="match status" value="1"/>
</dbReference>
<evidence type="ECO:0000313" key="2">
    <source>
        <dbReference type="Proteomes" id="UP000566985"/>
    </source>
</evidence>
<protein>
    <submittedName>
        <fullName evidence="1">DUF2442 domain-containing protein</fullName>
    </submittedName>
</protein>
<organism evidence="1 2">
    <name type="scientific">Pantoea brenneri</name>
    <dbReference type="NCBI Taxonomy" id="472694"/>
    <lineage>
        <taxon>Bacteria</taxon>
        <taxon>Pseudomonadati</taxon>
        <taxon>Pseudomonadota</taxon>
        <taxon>Gammaproteobacteria</taxon>
        <taxon>Enterobacterales</taxon>
        <taxon>Erwiniaceae</taxon>
        <taxon>Pantoea</taxon>
    </lineage>
</organism>
<gene>
    <name evidence="1" type="ORF">HU668_03900</name>
</gene>
<dbReference type="GeneID" id="57344171"/>